<dbReference type="RefSeq" id="WP_200825521.1">
    <property type="nucleotide sequence ID" value="NZ_FWXV01000002.1"/>
</dbReference>
<dbReference type="InterPro" id="IPR036390">
    <property type="entry name" value="WH_DNA-bd_sf"/>
</dbReference>
<reference evidence="5 6" key="1">
    <citation type="submission" date="2017-04" db="EMBL/GenBank/DDBJ databases">
        <authorList>
            <person name="Afonso C.L."/>
            <person name="Miller P.J."/>
            <person name="Scott M.A."/>
            <person name="Spackman E."/>
            <person name="Goraichik I."/>
            <person name="Dimitrov K.M."/>
            <person name="Suarez D.L."/>
            <person name="Swayne D.E."/>
        </authorList>
    </citation>
    <scope>NUCLEOTIDE SEQUENCE [LARGE SCALE GENOMIC DNA]</scope>
    <source>
        <strain evidence="5 6">DSM 43828</strain>
    </source>
</reference>
<keyword evidence="2" id="KW-0808">Transferase</keyword>
<sequence>MPDEEATEFGGEPITTPRTVRKAPAHRLLGLMTGAWQTQALAVAASLRIFDHLADSESTEDLAEKVGAHPDSLLRLLRYLASLGVLRASGGGYALTSLGELLRTDAQYSLHPLALLYGGSFYESFGSLEHAVRTGQDAFEHVFGAHHFDYFAARPELGFTRVSRGFAISEAMYGWNSRVQVVC</sequence>
<dbReference type="InterPro" id="IPR036388">
    <property type="entry name" value="WH-like_DNA-bd_sf"/>
</dbReference>
<dbReference type="PANTHER" id="PTHR43712">
    <property type="entry name" value="PUTATIVE (AFU_ORTHOLOGUE AFUA_4G14580)-RELATED"/>
    <property type="match status" value="1"/>
</dbReference>
<evidence type="ECO:0000256" key="3">
    <source>
        <dbReference type="ARBA" id="ARBA00022691"/>
    </source>
</evidence>
<dbReference type="InterPro" id="IPR012967">
    <property type="entry name" value="COMT_dimerisation"/>
</dbReference>
<evidence type="ECO:0000313" key="5">
    <source>
        <dbReference type="EMBL" id="SMC85168.1"/>
    </source>
</evidence>
<dbReference type="PROSITE" id="PS51683">
    <property type="entry name" value="SAM_OMT_II"/>
    <property type="match status" value="1"/>
</dbReference>
<dbReference type="InterPro" id="IPR016461">
    <property type="entry name" value="COMT-like"/>
</dbReference>
<dbReference type="Pfam" id="PF08100">
    <property type="entry name" value="Dimerisation"/>
    <property type="match status" value="1"/>
</dbReference>
<evidence type="ECO:0000259" key="4">
    <source>
        <dbReference type="Pfam" id="PF08100"/>
    </source>
</evidence>
<dbReference type="Proteomes" id="UP000192674">
    <property type="component" value="Unassembled WGS sequence"/>
</dbReference>
<feature type="domain" description="O-methyltransferase dimerisation" evidence="4">
    <location>
        <begin position="31"/>
        <end position="103"/>
    </location>
</feature>
<organism evidence="5 6">
    <name type="scientific">Kibdelosporangium aridum</name>
    <dbReference type="NCBI Taxonomy" id="2030"/>
    <lineage>
        <taxon>Bacteria</taxon>
        <taxon>Bacillati</taxon>
        <taxon>Actinomycetota</taxon>
        <taxon>Actinomycetes</taxon>
        <taxon>Pseudonocardiales</taxon>
        <taxon>Pseudonocardiaceae</taxon>
        <taxon>Kibdelosporangium</taxon>
    </lineage>
</organism>
<dbReference type="GO" id="GO:0032259">
    <property type="term" value="P:methylation"/>
    <property type="evidence" value="ECO:0007669"/>
    <property type="project" value="UniProtKB-KW"/>
</dbReference>
<evidence type="ECO:0000313" key="6">
    <source>
        <dbReference type="Proteomes" id="UP000192674"/>
    </source>
</evidence>
<gene>
    <name evidence="5" type="ORF">SAMN05661093_02034</name>
</gene>
<protein>
    <submittedName>
        <fullName evidence="5">Dimerisation domain-containing protein</fullName>
    </submittedName>
</protein>
<dbReference type="AlphaFoldDB" id="A0A1W2CKL5"/>
<dbReference type="Gene3D" id="1.10.287.1350">
    <property type="match status" value="1"/>
</dbReference>
<keyword evidence="3" id="KW-0949">S-adenosyl-L-methionine</keyword>
<keyword evidence="6" id="KW-1185">Reference proteome</keyword>
<dbReference type="GO" id="GO:0046983">
    <property type="term" value="F:protein dimerization activity"/>
    <property type="evidence" value="ECO:0007669"/>
    <property type="project" value="InterPro"/>
</dbReference>
<accession>A0A1W2CKL5</accession>
<dbReference type="GO" id="GO:0008168">
    <property type="term" value="F:methyltransferase activity"/>
    <property type="evidence" value="ECO:0007669"/>
    <property type="project" value="UniProtKB-KW"/>
</dbReference>
<evidence type="ECO:0000256" key="2">
    <source>
        <dbReference type="ARBA" id="ARBA00022679"/>
    </source>
</evidence>
<proteinExistence type="predicted"/>
<dbReference type="SUPFAM" id="SSF46785">
    <property type="entry name" value="Winged helix' DNA-binding domain"/>
    <property type="match status" value="1"/>
</dbReference>
<evidence type="ECO:0000256" key="1">
    <source>
        <dbReference type="ARBA" id="ARBA00022603"/>
    </source>
</evidence>
<keyword evidence="1" id="KW-0489">Methyltransferase</keyword>
<name>A0A1W2CKL5_KIBAR</name>
<dbReference type="PANTHER" id="PTHR43712:SF2">
    <property type="entry name" value="O-METHYLTRANSFERASE CICE"/>
    <property type="match status" value="1"/>
</dbReference>
<dbReference type="EMBL" id="FWXV01000002">
    <property type="protein sequence ID" value="SMC85168.1"/>
    <property type="molecule type" value="Genomic_DNA"/>
</dbReference>
<dbReference type="Gene3D" id="1.10.10.10">
    <property type="entry name" value="Winged helix-like DNA-binding domain superfamily/Winged helix DNA-binding domain"/>
    <property type="match status" value="1"/>
</dbReference>